<feature type="compositionally biased region" description="Polar residues" evidence="1">
    <location>
        <begin position="95"/>
        <end position="118"/>
    </location>
</feature>
<comment type="caution">
    <text evidence="2">The sequence shown here is derived from an EMBL/GenBank/DDBJ whole genome shotgun (WGS) entry which is preliminary data.</text>
</comment>
<accession>A0A9Q0GRB4</accession>
<name>A0A9Q0GRB4_9MAGN</name>
<feature type="region of interest" description="Disordered" evidence="1">
    <location>
        <begin position="1"/>
        <end position="36"/>
    </location>
</feature>
<dbReference type="Proteomes" id="UP001141806">
    <property type="component" value="Unassembled WGS sequence"/>
</dbReference>
<reference evidence="2" key="1">
    <citation type="journal article" date="2023" name="Plant J.">
        <title>The genome of the king protea, Protea cynaroides.</title>
        <authorList>
            <person name="Chang J."/>
            <person name="Duong T.A."/>
            <person name="Schoeman C."/>
            <person name="Ma X."/>
            <person name="Roodt D."/>
            <person name="Barker N."/>
            <person name="Li Z."/>
            <person name="Van de Peer Y."/>
            <person name="Mizrachi E."/>
        </authorList>
    </citation>
    <scope>NUCLEOTIDE SEQUENCE</scope>
    <source>
        <tissue evidence="2">Young leaves</tissue>
    </source>
</reference>
<dbReference type="EMBL" id="JAMYWD010000012">
    <property type="protein sequence ID" value="KAJ4952110.1"/>
    <property type="molecule type" value="Genomic_DNA"/>
</dbReference>
<evidence type="ECO:0000313" key="3">
    <source>
        <dbReference type="Proteomes" id="UP001141806"/>
    </source>
</evidence>
<dbReference type="AlphaFoldDB" id="A0A9Q0GRB4"/>
<organism evidence="2 3">
    <name type="scientific">Protea cynaroides</name>
    <dbReference type="NCBI Taxonomy" id="273540"/>
    <lineage>
        <taxon>Eukaryota</taxon>
        <taxon>Viridiplantae</taxon>
        <taxon>Streptophyta</taxon>
        <taxon>Embryophyta</taxon>
        <taxon>Tracheophyta</taxon>
        <taxon>Spermatophyta</taxon>
        <taxon>Magnoliopsida</taxon>
        <taxon>Proteales</taxon>
        <taxon>Proteaceae</taxon>
        <taxon>Protea</taxon>
    </lineage>
</organism>
<protein>
    <submittedName>
        <fullName evidence="2">Uncharacterized protein</fullName>
    </submittedName>
</protein>
<keyword evidence="3" id="KW-1185">Reference proteome</keyword>
<evidence type="ECO:0000256" key="1">
    <source>
        <dbReference type="SAM" id="MobiDB-lite"/>
    </source>
</evidence>
<gene>
    <name evidence="2" type="ORF">NE237_028942</name>
</gene>
<feature type="compositionally biased region" description="Basic and acidic residues" evidence="1">
    <location>
        <begin position="13"/>
        <end position="35"/>
    </location>
</feature>
<evidence type="ECO:0000313" key="2">
    <source>
        <dbReference type="EMBL" id="KAJ4952110.1"/>
    </source>
</evidence>
<proteinExistence type="predicted"/>
<feature type="region of interest" description="Disordered" evidence="1">
    <location>
        <begin position="91"/>
        <end position="118"/>
    </location>
</feature>
<sequence>MTEKGSANMIHMLDGDQRERDTERQEPISKPEPKEQFLGAVDANLHGAQMQGAKKQTLILKFRPWRVRSSPPYITNISQREKTELCPKLDMRFPSHQSSNTPSSDVAETTSGFQVMQW</sequence>